<evidence type="ECO:0000313" key="9">
    <source>
        <dbReference type="Proteomes" id="UP000009159"/>
    </source>
</evidence>
<dbReference type="eggNOG" id="COG0715">
    <property type="taxonomic scope" value="Bacteria"/>
</dbReference>
<evidence type="ECO:0000256" key="6">
    <source>
        <dbReference type="ARBA" id="ARBA00070228"/>
    </source>
</evidence>
<keyword evidence="9" id="KW-1185">Reference proteome</keyword>
<dbReference type="SMART" id="SM00062">
    <property type="entry name" value="PBPb"/>
    <property type="match status" value="1"/>
</dbReference>
<dbReference type="FunFam" id="3.40.190.10:FF:000050">
    <property type="entry name" value="Sulfonate ABC transporter substrate-binding protein"/>
    <property type="match status" value="1"/>
</dbReference>
<gene>
    <name evidence="8" type="ordered locus">Mvan_3411</name>
</gene>
<evidence type="ECO:0000256" key="4">
    <source>
        <dbReference type="ARBA" id="ARBA00022729"/>
    </source>
</evidence>
<evidence type="ECO:0000256" key="2">
    <source>
        <dbReference type="ARBA" id="ARBA00010742"/>
    </source>
</evidence>
<dbReference type="InterPro" id="IPR010067">
    <property type="entry name" value="ABC_SsuA_sub-bd"/>
</dbReference>
<dbReference type="NCBIfam" id="TIGR01728">
    <property type="entry name" value="SsuA_fam"/>
    <property type="match status" value="1"/>
</dbReference>
<evidence type="ECO:0000313" key="8">
    <source>
        <dbReference type="EMBL" id="ABM14207.1"/>
    </source>
</evidence>
<dbReference type="GO" id="GO:0042626">
    <property type="term" value="F:ATPase-coupled transmembrane transporter activity"/>
    <property type="evidence" value="ECO:0007669"/>
    <property type="project" value="InterPro"/>
</dbReference>
<feature type="domain" description="Solute-binding protein family 3/N-terminal" evidence="7">
    <location>
        <begin position="50"/>
        <end position="264"/>
    </location>
</feature>
<keyword evidence="4" id="KW-0732">Signal</keyword>
<evidence type="ECO:0000256" key="1">
    <source>
        <dbReference type="ARBA" id="ARBA00004418"/>
    </source>
</evidence>
<evidence type="ECO:0000259" key="7">
    <source>
        <dbReference type="SMART" id="SM00062"/>
    </source>
</evidence>
<dbReference type="EMBL" id="CP000511">
    <property type="protein sequence ID" value="ABM14207.1"/>
    <property type="molecule type" value="Genomic_DNA"/>
</dbReference>
<dbReference type="PANTHER" id="PTHR30024">
    <property type="entry name" value="ALIPHATIC SULFONATES-BINDING PROTEIN-RELATED"/>
    <property type="match status" value="1"/>
</dbReference>
<accession>A1TAK7</accession>
<proteinExistence type="inferred from homology"/>
<organism evidence="8 9">
    <name type="scientific">Mycolicibacterium vanbaalenii (strain DSM 7251 / JCM 13017 / BCRC 16820 / KCTC 9966 / NRRL B-24157 / PYR-1)</name>
    <name type="common">Mycobacterium vanbaalenii</name>
    <dbReference type="NCBI Taxonomy" id="350058"/>
    <lineage>
        <taxon>Bacteria</taxon>
        <taxon>Bacillati</taxon>
        <taxon>Actinomycetota</taxon>
        <taxon>Actinomycetes</taxon>
        <taxon>Mycobacteriales</taxon>
        <taxon>Mycobacteriaceae</taxon>
        <taxon>Mycolicibacterium</taxon>
    </lineage>
</organism>
<dbReference type="Proteomes" id="UP000009159">
    <property type="component" value="Chromosome"/>
</dbReference>
<evidence type="ECO:0000256" key="5">
    <source>
        <dbReference type="ARBA" id="ARBA00055538"/>
    </source>
</evidence>
<evidence type="ECO:0000256" key="3">
    <source>
        <dbReference type="ARBA" id="ARBA00022448"/>
    </source>
</evidence>
<comment type="similarity">
    <text evidence="2">Belongs to the bacterial solute-binding protein SsuA/TauA family.</text>
</comment>
<dbReference type="KEGG" id="mva:Mvan_3411"/>
<dbReference type="GO" id="GO:0042597">
    <property type="term" value="C:periplasmic space"/>
    <property type="evidence" value="ECO:0007669"/>
    <property type="project" value="UniProtKB-SubCell"/>
</dbReference>
<keyword evidence="3" id="KW-0813">Transport</keyword>
<dbReference type="InterPro" id="IPR015168">
    <property type="entry name" value="SsuA/THI5"/>
</dbReference>
<comment type="subcellular location">
    <subcellularLocation>
        <location evidence="1">Periplasm</location>
    </subcellularLocation>
</comment>
<dbReference type="STRING" id="350058.Mvan_3411"/>
<reference evidence="8" key="1">
    <citation type="submission" date="2006-12" db="EMBL/GenBank/DDBJ databases">
        <title>Complete sequence of Mycobacterium vanbaalenii PYR-1.</title>
        <authorList>
            <consortium name="US DOE Joint Genome Institute"/>
            <person name="Copeland A."/>
            <person name="Lucas S."/>
            <person name="Lapidus A."/>
            <person name="Barry K."/>
            <person name="Detter J.C."/>
            <person name="Glavina del Rio T."/>
            <person name="Hammon N."/>
            <person name="Israni S."/>
            <person name="Dalin E."/>
            <person name="Tice H."/>
            <person name="Pitluck S."/>
            <person name="Singan V."/>
            <person name="Schmutz J."/>
            <person name="Larimer F."/>
            <person name="Land M."/>
            <person name="Hauser L."/>
            <person name="Kyrpides N."/>
            <person name="Anderson I.J."/>
            <person name="Miller C."/>
            <person name="Richardson P."/>
        </authorList>
    </citation>
    <scope>NUCLEOTIDE SEQUENCE [LARGE SCALE GENOMIC DNA]</scope>
    <source>
        <strain evidence="8">PYR-1</strain>
    </source>
</reference>
<dbReference type="GO" id="GO:0016020">
    <property type="term" value="C:membrane"/>
    <property type="evidence" value="ECO:0007669"/>
    <property type="project" value="InterPro"/>
</dbReference>
<dbReference type="AlphaFoldDB" id="A1TAK7"/>
<dbReference type="Gene3D" id="3.40.190.10">
    <property type="entry name" value="Periplasmic binding protein-like II"/>
    <property type="match status" value="2"/>
</dbReference>
<protein>
    <recommendedName>
        <fullName evidence="6">Putative aliphatic sulfonates-binding protein</fullName>
    </recommendedName>
</protein>
<dbReference type="RefSeq" id="WP_011780612.1">
    <property type="nucleotide sequence ID" value="NC_008726.1"/>
</dbReference>
<dbReference type="SUPFAM" id="SSF53850">
    <property type="entry name" value="Periplasmic binding protein-like II"/>
    <property type="match status" value="1"/>
</dbReference>
<dbReference type="PROSITE" id="PS51257">
    <property type="entry name" value="PROKAR_LIPOPROTEIN"/>
    <property type="match status" value="1"/>
</dbReference>
<comment type="function">
    <text evidence="5">Part of a binding-protein-dependent transport system for aliphatic sulfonates. Putative binding protein.</text>
</comment>
<dbReference type="InterPro" id="IPR001638">
    <property type="entry name" value="Solute-binding_3/MltF_N"/>
</dbReference>
<dbReference type="HOGENOM" id="CLU_028871_2_1_11"/>
<sequence length="345" mass="36522">MSAKTTLVARSVAVLAVLGLLLTGCVSRDEASGAQEAPETVPLTELADLTLQIGDQKGGTESLLRAAGVLDDLPYKIAFSTFTSGPPQVEAATAGKIDFAITGNTPPIFGAASGAKVKVVAAYDGGGGGDQILVHTDSPITEIAELRGKRIAVGKGSSAHGHILAQLKSVGLTPNDVTLVFLQPADALSAFTQREADAWAIWDPYTAQTASQLPVRSIGQAKDVTNGYWFGVASDQALADPKRNTALADLLVRFEKAARWAQDNPQQWARSYSEAVGLDLNIAEVSQSRSLRLPTELDDEVVASEQKIADLFADAGQIASPAPEFDKWVDRRYNDVLRPLLISTN</sequence>
<name>A1TAK7_MYCVP</name>
<dbReference type="Pfam" id="PF09084">
    <property type="entry name" value="NMT1"/>
    <property type="match status" value="1"/>
</dbReference>
<dbReference type="CDD" id="cd13558">
    <property type="entry name" value="PBP2_SsuA_like_2"/>
    <property type="match status" value="1"/>
</dbReference>
<dbReference type="PANTHER" id="PTHR30024:SF48">
    <property type="entry name" value="ABC TRANSPORTER SUBSTRATE-BINDING PROTEIN"/>
    <property type="match status" value="1"/>
</dbReference>